<evidence type="ECO:0000313" key="3">
    <source>
        <dbReference type="Proteomes" id="UP000706163"/>
    </source>
</evidence>
<feature type="region of interest" description="Disordered" evidence="1">
    <location>
        <begin position="13"/>
        <end position="36"/>
    </location>
</feature>
<evidence type="ECO:0000313" key="2">
    <source>
        <dbReference type="EMBL" id="HJF68806.1"/>
    </source>
</evidence>
<dbReference type="EMBL" id="DYVT01000125">
    <property type="protein sequence ID" value="HJF68806.1"/>
    <property type="molecule type" value="Genomic_DNA"/>
</dbReference>
<reference evidence="2" key="2">
    <citation type="submission" date="2021-09" db="EMBL/GenBank/DDBJ databases">
        <authorList>
            <person name="Gilroy R."/>
        </authorList>
    </citation>
    <scope>NUCLEOTIDE SEQUENCE</scope>
    <source>
        <strain evidence="2">CHK149-3286</strain>
    </source>
</reference>
<name>A0A921H1K0_9STAP</name>
<evidence type="ECO:0000256" key="1">
    <source>
        <dbReference type="SAM" id="MobiDB-lite"/>
    </source>
</evidence>
<accession>A0A921H1K0</accession>
<protein>
    <submittedName>
        <fullName evidence="2">Phytoene/squalene synthase family protein</fullName>
    </submittedName>
</protein>
<comment type="caution">
    <text evidence="2">The sequence shown here is derived from an EMBL/GenBank/DDBJ whole genome shotgun (WGS) entry which is preliminary data.</text>
</comment>
<feature type="non-terminal residue" evidence="2">
    <location>
        <position position="1"/>
    </location>
</feature>
<dbReference type="Proteomes" id="UP000706163">
    <property type="component" value="Unassembled WGS sequence"/>
</dbReference>
<organism evidence="2 3">
    <name type="scientific">Staphylococcus kloosii</name>
    <dbReference type="NCBI Taxonomy" id="29384"/>
    <lineage>
        <taxon>Bacteria</taxon>
        <taxon>Bacillati</taxon>
        <taxon>Bacillota</taxon>
        <taxon>Bacilli</taxon>
        <taxon>Bacillales</taxon>
        <taxon>Staphylococcaceae</taxon>
        <taxon>Staphylococcus</taxon>
    </lineage>
</organism>
<proteinExistence type="predicted"/>
<sequence>LPLVLAHKTLKAMKSGREKVSREEVEQSVKEVQDEA</sequence>
<dbReference type="AlphaFoldDB" id="A0A921H1K0"/>
<gene>
    <name evidence="2" type="ORF">K8V85_10880</name>
</gene>
<reference evidence="2" key="1">
    <citation type="journal article" date="2021" name="PeerJ">
        <title>Extensive microbial diversity within the chicken gut microbiome revealed by metagenomics and culture.</title>
        <authorList>
            <person name="Gilroy R."/>
            <person name="Ravi A."/>
            <person name="Getino M."/>
            <person name="Pursley I."/>
            <person name="Horton D.L."/>
            <person name="Alikhan N.F."/>
            <person name="Baker D."/>
            <person name="Gharbi K."/>
            <person name="Hall N."/>
            <person name="Watson M."/>
            <person name="Adriaenssens E.M."/>
            <person name="Foster-Nyarko E."/>
            <person name="Jarju S."/>
            <person name="Secka A."/>
            <person name="Antonio M."/>
            <person name="Oren A."/>
            <person name="Chaudhuri R.R."/>
            <person name="La Ragione R."/>
            <person name="Hildebrand F."/>
            <person name="Pallen M.J."/>
        </authorList>
    </citation>
    <scope>NUCLEOTIDE SEQUENCE</scope>
    <source>
        <strain evidence="2">CHK149-3286</strain>
    </source>
</reference>
<feature type="compositionally biased region" description="Basic and acidic residues" evidence="1">
    <location>
        <begin position="15"/>
        <end position="36"/>
    </location>
</feature>